<dbReference type="Pfam" id="PF08885">
    <property type="entry name" value="GSCFA"/>
    <property type="match status" value="1"/>
</dbReference>
<evidence type="ECO:0000313" key="2">
    <source>
        <dbReference type="EMBL" id="MDT0556127.1"/>
    </source>
</evidence>
<feature type="domain" description="GSCFA" evidence="1">
    <location>
        <begin position="21"/>
        <end position="260"/>
    </location>
</feature>
<dbReference type="InterPro" id="IPR014982">
    <property type="entry name" value="GSCFA"/>
</dbReference>
<gene>
    <name evidence="2" type="ORF">RM538_08935</name>
</gene>
<name>A0ABU2YEG2_9FLAO</name>
<dbReference type="Proteomes" id="UP001254488">
    <property type="component" value="Unassembled WGS sequence"/>
</dbReference>
<keyword evidence="3" id="KW-1185">Reference proteome</keyword>
<evidence type="ECO:0000313" key="3">
    <source>
        <dbReference type="Proteomes" id="UP001254488"/>
    </source>
</evidence>
<organism evidence="2 3">
    <name type="scientific">Patiriisocius hiemis</name>
    <dbReference type="NCBI Taxonomy" id="3075604"/>
    <lineage>
        <taxon>Bacteria</taxon>
        <taxon>Pseudomonadati</taxon>
        <taxon>Bacteroidota</taxon>
        <taxon>Flavobacteriia</taxon>
        <taxon>Flavobacteriales</taxon>
        <taxon>Flavobacteriaceae</taxon>
        <taxon>Patiriisocius</taxon>
    </lineage>
</organism>
<keyword evidence="2" id="KW-0378">Hydrolase</keyword>
<dbReference type="GO" id="GO:0016787">
    <property type="term" value="F:hydrolase activity"/>
    <property type="evidence" value="ECO:0007669"/>
    <property type="project" value="UniProtKB-KW"/>
</dbReference>
<sequence length="318" mass="37121">MKLQTQIPLTPQENQIDYSSKVLLLGSCFTENIGTKFGYYKFDCLVNPFGIIFNPVSIKTLIERALQKKQFSEKDVFYHNEQWHCFEIHSKLSSDNKEKFISDLNAKLDLLLKYITEATHIIFTYGTSWVYNTKQDNTVVANCHKVPQKEFDKKILPVEVISNTITGVCNEIKKVNSKTNFIFTVSPVRHLKDGFIENTQSKAHLVVAIHNTLSPREQSRGLYYFPSFEIMLDELRDYRFYKQDMLHPNETAITIIWERFKNVWVASETETTLQEVATIQKGLSHKPFNEHSEAHKAFKKNLQIKIERLQAQFPKIKF</sequence>
<dbReference type="EC" id="3.1.-.-" evidence="2"/>
<dbReference type="RefSeq" id="WP_311333082.1">
    <property type="nucleotide sequence ID" value="NZ_JAVRHZ010000005.1"/>
</dbReference>
<proteinExistence type="predicted"/>
<dbReference type="EMBL" id="JAVRHZ010000005">
    <property type="protein sequence ID" value="MDT0556127.1"/>
    <property type="molecule type" value="Genomic_DNA"/>
</dbReference>
<protein>
    <submittedName>
        <fullName evidence="2">GSCFA domain-containing protein</fullName>
        <ecNumber evidence="2">3.1.-.-</ecNumber>
    </submittedName>
</protein>
<reference evidence="2 3" key="1">
    <citation type="submission" date="2023-09" db="EMBL/GenBank/DDBJ databases">
        <authorList>
            <person name="Rey-Velasco X."/>
        </authorList>
    </citation>
    <scope>NUCLEOTIDE SEQUENCE [LARGE SCALE GENOMIC DNA]</scope>
    <source>
        <strain evidence="2 3">W242</strain>
    </source>
</reference>
<accession>A0ABU2YEG2</accession>
<comment type="caution">
    <text evidence="2">The sequence shown here is derived from an EMBL/GenBank/DDBJ whole genome shotgun (WGS) entry which is preliminary data.</text>
</comment>
<evidence type="ECO:0000259" key="1">
    <source>
        <dbReference type="Pfam" id="PF08885"/>
    </source>
</evidence>